<dbReference type="EMBL" id="JAZHRV010000001">
    <property type="protein sequence ID" value="MEH2558532.1"/>
    <property type="molecule type" value="Genomic_DNA"/>
</dbReference>
<reference evidence="2 3" key="1">
    <citation type="submission" date="2024-02" db="EMBL/GenBank/DDBJ databases">
        <title>Adaptive strategies in a cosmopolitan and abundant soil bacterium.</title>
        <authorList>
            <person name="Carini P."/>
        </authorList>
    </citation>
    <scope>NUCLEOTIDE SEQUENCE [LARGE SCALE GENOMIC DNA]</scope>
    <source>
        <strain evidence="2 3">AZCC 1608</strain>
    </source>
</reference>
<dbReference type="InterPro" id="IPR041657">
    <property type="entry name" value="HTH_17"/>
</dbReference>
<evidence type="ECO:0000259" key="1">
    <source>
        <dbReference type="Pfam" id="PF12728"/>
    </source>
</evidence>
<sequence length="69" mass="7642">MKPAVHKKTQLKQVVNGIERQTYTIEEAAKILGICRAVAYRKGVLPTVQIAGRRLVPKVALDRMLAETA</sequence>
<keyword evidence="3" id="KW-1185">Reference proteome</keyword>
<name>A0ABU8BKA3_9BRAD</name>
<dbReference type="Proteomes" id="UP001364224">
    <property type="component" value="Unassembled WGS sequence"/>
</dbReference>
<proteinExistence type="predicted"/>
<feature type="domain" description="Helix-turn-helix" evidence="1">
    <location>
        <begin position="23"/>
        <end position="67"/>
    </location>
</feature>
<dbReference type="Pfam" id="PF12728">
    <property type="entry name" value="HTH_17"/>
    <property type="match status" value="1"/>
</dbReference>
<evidence type="ECO:0000313" key="3">
    <source>
        <dbReference type="Proteomes" id="UP001364224"/>
    </source>
</evidence>
<evidence type="ECO:0000313" key="2">
    <source>
        <dbReference type="EMBL" id="MEH2558532.1"/>
    </source>
</evidence>
<dbReference type="RefSeq" id="WP_334485653.1">
    <property type="nucleotide sequence ID" value="NZ_JAZHRV010000001.1"/>
</dbReference>
<protein>
    <recommendedName>
        <fullName evidence="1">Helix-turn-helix domain-containing protein</fullName>
    </recommendedName>
</protein>
<comment type="caution">
    <text evidence="2">The sequence shown here is derived from an EMBL/GenBank/DDBJ whole genome shotgun (WGS) entry which is preliminary data.</text>
</comment>
<accession>A0ABU8BKA3</accession>
<gene>
    <name evidence="2" type="ORF">V1286_006061</name>
</gene>
<organism evidence="2 3">
    <name type="scientific">Bradyrhizobium algeriense</name>
    <dbReference type="NCBI Taxonomy" id="634784"/>
    <lineage>
        <taxon>Bacteria</taxon>
        <taxon>Pseudomonadati</taxon>
        <taxon>Pseudomonadota</taxon>
        <taxon>Alphaproteobacteria</taxon>
        <taxon>Hyphomicrobiales</taxon>
        <taxon>Nitrobacteraceae</taxon>
        <taxon>Bradyrhizobium</taxon>
    </lineage>
</organism>